<organism evidence="1 2">
    <name type="scientific">Lithocarpus litseifolius</name>
    <dbReference type="NCBI Taxonomy" id="425828"/>
    <lineage>
        <taxon>Eukaryota</taxon>
        <taxon>Viridiplantae</taxon>
        <taxon>Streptophyta</taxon>
        <taxon>Embryophyta</taxon>
        <taxon>Tracheophyta</taxon>
        <taxon>Spermatophyta</taxon>
        <taxon>Magnoliopsida</taxon>
        <taxon>eudicotyledons</taxon>
        <taxon>Gunneridae</taxon>
        <taxon>Pentapetalae</taxon>
        <taxon>rosids</taxon>
        <taxon>fabids</taxon>
        <taxon>Fagales</taxon>
        <taxon>Fagaceae</taxon>
        <taxon>Lithocarpus</taxon>
    </lineage>
</organism>
<evidence type="ECO:0000313" key="2">
    <source>
        <dbReference type="Proteomes" id="UP001459277"/>
    </source>
</evidence>
<dbReference type="EMBL" id="JAZDWU010000002">
    <property type="protein sequence ID" value="KAL0010263.1"/>
    <property type="molecule type" value="Genomic_DNA"/>
</dbReference>
<gene>
    <name evidence="1" type="ORF">SO802_005371</name>
</gene>
<sequence length="56" mass="6176">MELEEGLYDLHGNEIHVGMNIGFLVAEETRRCAFKDIVAGHPQNIDSGTTAIICFV</sequence>
<reference evidence="1 2" key="1">
    <citation type="submission" date="2024-01" db="EMBL/GenBank/DDBJ databases">
        <title>A telomere-to-telomere, gap-free genome of sweet tea (Lithocarpus litseifolius).</title>
        <authorList>
            <person name="Zhou J."/>
        </authorList>
    </citation>
    <scope>NUCLEOTIDE SEQUENCE [LARGE SCALE GENOMIC DNA]</scope>
    <source>
        <strain evidence="1">Zhou-2022a</strain>
        <tissue evidence="1">Leaf</tissue>
    </source>
</reference>
<name>A0AAW2DHZ5_9ROSI</name>
<evidence type="ECO:0000313" key="1">
    <source>
        <dbReference type="EMBL" id="KAL0010263.1"/>
    </source>
</evidence>
<comment type="caution">
    <text evidence="1">The sequence shown here is derived from an EMBL/GenBank/DDBJ whole genome shotgun (WGS) entry which is preliminary data.</text>
</comment>
<protein>
    <submittedName>
        <fullName evidence="1">Uncharacterized protein</fullName>
    </submittedName>
</protein>
<keyword evidence="2" id="KW-1185">Reference proteome</keyword>
<accession>A0AAW2DHZ5</accession>
<dbReference type="AlphaFoldDB" id="A0AAW2DHZ5"/>
<dbReference type="Proteomes" id="UP001459277">
    <property type="component" value="Unassembled WGS sequence"/>
</dbReference>
<proteinExistence type="predicted"/>